<evidence type="ECO:0000313" key="8">
    <source>
        <dbReference type="Proteomes" id="UP000318943"/>
    </source>
</evidence>
<evidence type="ECO:0000256" key="2">
    <source>
        <dbReference type="ARBA" id="ARBA00022679"/>
    </source>
</evidence>
<dbReference type="Pfam" id="PF02885">
    <property type="entry name" value="Glycos_trans_3N"/>
    <property type="match status" value="1"/>
</dbReference>
<keyword evidence="8" id="KW-1185">Reference proteome</keyword>
<dbReference type="EC" id="2.4.2.4" evidence="4"/>
<dbReference type="InterPro" id="IPR035902">
    <property type="entry name" value="Nuc_phospho_transferase"/>
</dbReference>
<reference evidence="6 8" key="1">
    <citation type="submission" date="2019-05" db="EMBL/GenBank/DDBJ databases">
        <title>Whole genome sequence analysis of Cupriavidus campinensis S14E4C strain.</title>
        <authorList>
            <person name="Abbaszade G."/>
            <person name="Szabo A."/>
            <person name="Toumi M."/>
            <person name="Toth E."/>
        </authorList>
    </citation>
    <scope>NUCLEOTIDE SEQUENCE [LARGE SCALE GENOMIC DNA]</scope>
    <source>
        <strain evidence="6 8">S14E4C</strain>
    </source>
</reference>
<dbReference type="SUPFAM" id="SSF47648">
    <property type="entry name" value="Nucleoside phosphorylase/phosphoribosyltransferase N-terminal domain"/>
    <property type="match status" value="1"/>
</dbReference>
<dbReference type="Proteomes" id="UP001056132">
    <property type="component" value="Chromosome 1"/>
</dbReference>
<comment type="similarity">
    <text evidence="4">Belongs to the thymidine/pyrimidine-nucleoside phosphorylase family. Type 2 subfamily.</text>
</comment>
<evidence type="ECO:0000259" key="5">
    <source>
        <dbReference type="SMART" id="SM00941"/>
    </source>
</evidence>
<keyword evidence="1 4" id="KW-0328">Glycosyltransferase</keyword>
<dbReference type="GO" id="GO:0006206">
    <property type="term" value="P:pyrimidine nucleobase metabolic process"/>
    <property type="evidence" value="ECO:0007669"/>
    <property type="project" value="InterPro"/>
</dbReference>
<dbReference type="InterPro" id="IPR017459">
    <property type="entry name" value="Glycosyl_Trfase_fam3_N_dom"/>
</dbReference>
<reference evidence="7" key="2">
    <citation type="journal article" date="2022" name="Microbiol. Resour. Announc.">
        <title>Genome Sequence of Cupriavidus campinensis Strain G5, a Member of a Bacterial Consortium Capable of Polyethylene Degradation.</title>
        <authorList>
            <person name="Schneider B."/>
            <person name="Pfeiffer F."/>
            <person name="Dyall-Smith M."/>
            <person name="Kunte H.J."/>
        </authorList>
    </citation>
    <scope>NUCLEOTIDE SEQUENCE</scope>
    <source>
        <strain evidence="7">G5</strain>
    </source>
</reference>
<dbReference type="PROSITE" id="PS00647">
    <property type="entry name" value="THYMID_PHOSPHORYLASE"/>
    <property type="match status" value="1"/>
</dbReference>
<proteinExistence type="inferred from homology"/>
<dbReference type="NCBIfam" id="NF003338">
    <property type="entry name" value="PRK04350.1"/>
    <property type="match status" value="1"/>
</dbReference>
<dbReference type="GO" id="GO:0006213">
    <property type="term" value="P:pyrimidine nucleoside metabolic process"/>
    <property type="evidence" value="ECO:0007669"/>
    <property type="project" value="InterPro"/>
</dbReference>
<dbReference type="InterPro" id="IPR036566">
    <property type="entry name" value="PYNP-like_C_sf"/>
</dbReference>
<dbReference type="Proteomes" id="UP000318943">
    <property type="component" value="Unassembled WGS sequence"/>
</dbReference>
<dbReference type="SMART" id="SM00941">
    <property type="entry name" value="PYNP_C"/>
    <property type="match status" value="1"/>
</dbReference>
<dbReference type="GO" id="GO:0005829">
    <property type="term" value="C:cytosol"/>
    <property type="evidence" value="ECO:0007669"/>
    <property type="project" value="TreeGrafter"/>
</dbReference>
<dbReference type="Gene3D" id="3.40.1030.10">
    <property type="entry name" value="Nucleoside phosphorylase/phosphoribosyltransferase catalytic domain"/>
    <property type="match status" value="1"/>
</dbReference>
<organism evidence="7 9">
    <name type="scientific">Cupriavidus campinensis</name>
    <dbReference type="NCBI Taxonomy" id="151783"/>
    <lineage>
        <taxon>Bacteria</taxon>
        <taxon>Pseudomonadati</taxon>
        <taxon>Pseudomonadota</taxon>
        <taxon>Betaproteobacteria</taxon>
        <taxon>Burkholderiales</taxon>
        <taxon>Burkholderiaceae</taxon>
        <taxon>Cupriavidus</taxon>
    </lineage>
</organism>
<dbReference type="RefSeq" id="WP_144195974.1">
    <property type="nucleotide sequence ID" value="NZ_CP097330.1"/>
</dbReference>
<evidence type="ECO:0000313" key="7">
    <source>
        <dbReference type="EMBL" id="URF05286.1"/>
    </source>
</evidence>
<dbReference type="InterPro" id="IPR000312">
    <property type="entry name" value="Glycosyl_Trfase_fam3"/>
</dbReference>
<dbReference type="HAMAP" id="MF_00703">
    <property type="entry name" value="Thymid_phosp_2"/>
    <property type="match status" value="1"/>
</dbReference>
<dbReference type="PANTHER" id="PTHR10515:SF0">
    <property type="entry name" value="THYMIDINE PHOSPHORYLASE"/>
    <property type="match status" value="1"/>
</dbReference>
<evidence type="ECO:0000256" key="3">
    <source>
        <dbReference type="ARBA" id="ARBA00048550"/>
    </source>
</evidence>
<keyword evidence="2 4" id="KW-0808">Transferase</keyword>
<evidence type="ECO:0000313" key="6">
    <source>
        <dbReference type="EMBL" id="TSP14617.1"/>
    </source>
</evidence>
<dbReference type="SUPFAM" id="SSF52418">
    <property type="entry name" value="Nucleoside phosphorylase/phosphoribosyltransferase catalytic domain"/>
    <property type="match status" value="1"/>
</dbReference>
<dbReference type="EMBL" id="VCIZ01000001">
    <property type="protein sequence ID" value="TSP14617.1"/>
    <property type="molecule type" value="Genomic_DNA"/>
</dbReference>
<dbReference type="KEGG" id="ccam:M5D45_05560"/>
<feature type="domain" description="Pyrimidine nucleoside phosphorylase C-terminal" evidence="5">
    <location>
        <begin position="440"/>
        <end position="507"/>
    </location>
</feature>
<evidence type="ECO:0000256" key="1">
    <source>
        <dbReference type="ARBA" id="ARBA00022676"/>
    </source>
</evidence>
<sequence>MSEAVSESAAPVESSHDVLFKPLGIDTWREHVVYLHRDCAVCHAEGFTAQTRVTVTIGTRSLVATLNLVGSALLSPLQVSLSTGACNILQAREGDIVRVSHGPTLDSLRGVRAKAYGHHLDRAQLCAIMHDVAAGRYADVHIAAFLTACVHGKMNLRETVDLTRAMVETGETLRWDRAIIADKHCVGGLPGNRTTPIVVAIAAASGLMIPKTSSRAITSPAGTADMMEVLTPVALSAGRVREVVAATGASLVWGGALSLSPADDVLIQVARALELDSDAQMVASILSKKIAAGATHVLIDVPVGPSAKIRQEADLNRLRKLMTHVAAACGIRVLVVRTDGTQPVGRGIGPALEARDVLEVLQCKPGAPQDLRARSVMLAGLLLEFCESCPEGAGPALAVRALDSGAAWRKFEAICEAQGGLRAPGEAVFRQDMTSPNDGIVTEIDCRLLARTARLAGAPERQVAGIDMNVRLGDAVRRGDTLYTLHAQASGELAYAAAYATSHPAIRIGEPR</sequence>
<comment type="catalytic activity">
    <reaction evidence="3 4">
        <text>thymidine + phosphate = 2-deoxy-alpha-D-ribose 1-phosphate + thymine</text>
        <dbReference type="Rhea" id="RHEA:16037"/>
        <dbReference type="ChEBI" id="CHEBI:17748"/>
        <dbReference type="ChEBI" id="CHEBI:17821"/>
        <dbReference type="ChEBI" id="CHEBI:43474"/>
        <dbReference type="ChEBI" id="CHEBI:57259"/>
        <dbReference type="EC" id="2.4.2.4"/>
    </reaction>
</comment>
<dbReference type="PANTHER" id="PTHR10515">
    <property type="entry name" value="THYMIDINE PHOSPHORYLASE"/>
    <property type="match status" value="1"/>
</dbReference>
<accession>A0AAE9I749</accession>
<dbReference type="NCBIfam" id="TIGR02645">
    <property type="entry name" value="ARCH_P_rylase"/>
    <property type="match status" value="1"/>
</dbReference>
<dbReference type="InterPro" id="IPR000053">
    <property type="entry name" value="Thymidine/pyrmidine_PPase"/>
</dbReference>
<dbReference type="Gene3D" id="3.90.1170.30">
    <property type="entry name" value="Pyrimidine nucleoside phosphorylase-like, C-terminal domain"/>
    <property type="match status" value="1"/>
</dbReference>
<dbReference type="InterPro" id="IPR036320">
    <property type="entry name" value="Glycosyl_Trfase_fam3_N_dom_sf"/>
</dbReference>
<dbReference type="EMBL" id="CP097330">
    <property type="protein sequence ID" value="URF05286.1"/>
    <property type="molecule type" value="Genomic_DNA"/>
</dbReference>
<reference evidence="7" key="3">
    <citation type="submission" date="2022-05" db="EMBL/GenBank/DDBJ databases">
        <authorList>
            <person name="Kunte H.-J."/>
        </authorList>
    </citation>
    <scope>NUCLEOTIDE SEQUENCE</scope>
    <source>
        <strain evidence="7">G5</strain>
    </source>
</reference>
<evidence type="ECO:0000313" key="9">
    <source>
        <dbReference type="Proteomes" id="UP001056132"/>
    </source>
</evidence>
<dbReference type="InterPro" id="IPR013466">
    <property type="entry name" value="Thymidine/AMP_Pase"/>
</dbReference>
<dbReference type="GO" id="GO:0004645">
    <property type="term" value="F:1,4-alpha-oligoglucan phosphorylase activity"/>
    <property type="evidence" value="ECO:0007669"/>
    <property type="project" value="InterPro"/>
</dbReference>
<dbReference type="SUPFAM" id="SSF54680">
    <property type="entry name" value="Pyrimidine nucleoside phosphorylase C-terminal domain"/>
    <property type="match status" value="1"/>
</dbReference>
<dbReference type="GO" id="GO:0009032">
    <property type="term" value="F:thymidine phosphorylase activity"/>
    <property type="evidence" value="ECO:0007669"/>
    <property type="project" value="UniProtKB-UniRule"/>
</dbReference>
<gene>
    <name evidence="6" type="ORF">FGG12_02940</name>
    <name evidence="7" type="ORF">M5D45_05560</name>
</gene>
<dbReference type="InterPro" id="IPR017872">
    <property type="entry name" value="Pyrmidine_PPase_CS"/>
</dbReference>
<dbReference type="InterPro" id="IPR028579">
    <property type="entry name" value="Thym_Pase_Put"/>
</dbReference>
<dbReference type="Pfam" id="PF07831">
    <property type="entry name" value="PYNP_C"/>
    <property type="match status" value="1"/>
</dbReference>
<name>A0AAE9I749_9BURK</name>
<dbReference type="AlphaFoldDB" id="A0AAE9I749"/>
<evidence type="ECO:0000256" key="4">
    <source>
        <dbReference type="HAMAP-Rule" id="MF_00703"/>
    </source>
</evidence>
<protein>
    <recommendedName>
        <fullName evidence="4">Putative thymidine phosphorylase</fullName>
        <ecNumber evidence="4">2.4.2.4</ecNumber>
    </recommendedName>
    <alternativeName>
        <fullName evidence="4">TdRPase</fullName>
    </alternativeName>
</protein>
<dbReference type="InterPro" id="IPR013102">
    <property type="entry name" value="PYNP_C"/>
</dbReference>
<dbReference type="Pfam" id="PF00591">
    <property type="entry name" value="Glycos_transf_3"/>
    <property type="match status" value="1"/>
</dbReference>
<dbReference type="Gene3D" id="1.20.970.50">
    <property type="match status" value="1"/>
</dbReference>